<dbReference type="Gene3D" id="6.10.340.10">
    <property type="match status" value="1"/>
</dbReference>
<evidence type="ECO:0000313" key="13">
    <source>
        <dbReference type="EMBL" id="SCG43417.1"/>
    </source>
</evidence>
<gene>
    <name evidence="13" type="ORF">GA0074704_1412</name>
</gene>
<feature type="compositionally biased region" description="Pro residues" evidence="10">
    <location>
        <begin position="883"/>
        <end position="893"/>
    </location>
</feature>
<dbReference type="PROSITE" id="PS50109">
    <property type="entry name" value="HIS_KIN"/>
    <property type="match status" value="1"/>
</dbReference>
<keyword evidence="7 13" id="KW-0418">Kinase</keyword>
<evidence type="ECO:0000256" key="3">
    <source>
        <dbReference type="ARBA" id="ARBA00012438"/>
    </source>
</evidence>
<evidence type="ECO:0000256" key="6">
    <source>
        <dbReference type="ARBA" id="ARBA00022692"/>
    </source>
</evidence>
<dbReference type="SMART" id="SM00387">
    <property type="entry name" value="HATPase_c"/>
    <property type="match status" value="1"/>
</dbReference>
<proteinExistence type="predicted"/>
<dbReference type="InterPro" id="IPR003660">
    <property type="entry name" value="HAMP_dom"/>
</dbReference>
<evidence type="ECO:0000256" key="8">
    <source>
        <dbReference type="ARBA" id="ARBA00022989"/>
    </source>
</evidence>
<evidence type="ECO:0000259" key="12">
    <source>
        <dbReference type="PROSITE" id="PS50109"/>
    </source>
</evidence>
<dbReference type="Proteomes" id="UP000198210">
    <property type="component" value="Chromosome I"/>
</dbReference>
<evidence type="ECO:0000256" key="10">
    <source>
        <dbReference type="SAM" id="MobiDB-lite"/>
    </source>
</evidence>
<dbReference type="InterPro" id="IPR005467">
    <property type="entry name" value="His_kinase_dom"/>
</dbReference>
<feature type="region of interest" description="Disordered" evidence="10">
    <location>
        <begin position="668"/>
        <end position="966"/>
    </location>
</feature>
<dbReference type="EC" id="2.7.13.3" evidence="3"/>
<evidence type="ECO:0000313" key="14">
    <source>
        <dbReference type="Proteomes" id="UP000198210"/>
    </source>
</evidence>
<keyword evidence="9" id="KW-0902">Two-component regulatory system</keyword>
<dbReference type="CDD" id="cd06225">
    <property type="entry name" value="HAMP"/>
    <property type="match status" value="1"/>
</dbReference>
<reference evidence="13 14" key="1">
    <citation type="submission" date="2016-06" db="EMBL/GenBank/DDBJ databases">
        <authorList>
            <person name="Kjaerup R.B."/>
            <person name="Dalgaard T.S."/>
            <person name="Juul-Madsen H.R."/>
        </authorList>
    </citation>
    <scope>NUCLEOTIDE SEQUENCE [LARGE SCALE GENOMIC DNA]</scope>
    <source>
        <strain evidence="13 14">DSM 45097</strain>
    </source>
</reference>
<feature type="compositionally biased region" description="Low complexity" evidence="10">
    <location>
        <begin position="987"/>
        <end position="996"/>
    </location>
</feature>
<feature type="compositionally biased region" description="Low complexity" evidence="10">
    <location>
        <begin position="1159"/>
        <end position="1180"/>
    </location>
</feature>
<dbReference type="RefSeq" id="WP_088969743.1">
    <property type="nucleotide sequence ID" value="NZ_JBHLYF010000014.1"/>
</dbReference>
<keyword evidence="4" id="KW-0597">Phosphoprotein</keyword>
<feature type="compositionally biased region" description="Low complexity" evidence="10">
    <location>
        <begin position="1074"/>
        <end position="1092"/>
    </location>
</feature>
<feature type="compositionally biased region" description="Low complexity" evidence="10">
    <location>
        <begin position="1018"/>
        <end position="1034"/>
    </location>
</feature>
<feature type="domain" description="Histidine kinase" evidence="12">
    <location>
        <begin position="552"/>
        <end position="657"/>
    </location>
</feature>
<dbReference type="SMART" id="SM00304">
    <property type="entry name" value="HAMP"/>
    <property type="match status" value="1"/>
</dbReference>
<dbReference type="InterPro" id="IPR003594">
    <property type="entry name" value="HATPase_dom"/>
</dbReference>
<feature type="region of interest" description="Disordered" evidence="10">
    <location>
        <begin position="979"/>
        <end position="1180"/>
    </location>
</feature>
<accession>A0A1C5HC11</accession>
<feature type="transmembrane region" description="Helical" evidence="11">
    <location>
        <begin position="334"/>
        <end position="356"/>
    </location>
</feature>
<dbReference type="PANTHER" id="PTHR45436:SF5">
    <property type="entry name" value="SENSOR HISTIDINE KINASE TRCS"/>
    <property type="match status" value="1"/>
</dbReference>
<keyword evidence="11" id="KW-0472">Membrane</keyword>
<evidence type="ECO:0000256" key="1">
    <source>
        <dbReference type="ARBA" id="ARBA00000085"/>
    </source>
</evidence>
<feature type="transmembrane region" description="Helical" evidence="11">
    <location>
        <begin position="31"/>
        <end position="51"/>
    </location>
</feature>
<evidence type="ECO:0000256" key="9">
    <source>
        <dbReference type="ARBA" id="ARBA00023012"/>
    </source>
</evidence>
<dbReference type="EMBL" id="LT607751">
    <property type="protein sequence ID" value="SCG43417.1"/>
    <property type="molecule type" value="Genomic_DNA"/>
</dbReference>
<feature type="compositionally biased region" description="Low complexity" evidence="10">
    <location>
        <begin position="669"/>
        <end position="682"/>
    </location>
</feature>
<keyword evidence="6 11" id="KW-0812">Transmembrane</keyword>
<dbReference type="AlphaFoldDB" id="A0A1C5HC11"/>
<comment type="catalytic activity">
    <reaction evidence="1">
        <text>ATP + protein L-histidine = ADP + protein N-phospho-L-histidine.</text>
        <dbReference type="EC" id="2.7.13.3"/>
    </reaction>
</comment>
<keyword evidence="5" id="KW-0808">Transferase</keyword>
<dbReference type="SUPFAM" id="SSF55874">
    <property type="entry name" value="ATPase domain of HSP90 chaperone/DNA topoisomerase II/histidine kinase"/>
    <property type="match status" value="1"/>
</dbReference>
<keyword evidence="14" id="KW-1185">Reference proteome</keyword>
<feature type="compositionally biased region" description="Pro residues" evidence="10">
    <location>
        <begin position="795"/>
        <end position="810"/>
    </location>
</feature>
<protein>
    <recommendedName>
        <fullName evidence="3">histidine kinase</fullName>
        <ecNumber evidence="3">2.7.13.3</ecNumber>
    </recommendedName>
</protein>
<dbReference type="Pfam" id="PF02518">
    <property type="entry name" value="HATPase_c"/>
    <property type="match status" value="1"/>
</dbReference>
<dbReference type="PANTHER" id="PTHR45436">
    <property type="entry name" value="SENSOR HISTIDINE KINASE YKOH"/>
    <property type="match status" value="1"/>
</dbReference>
<evidence type="ECO:0000256" key="5">
    <source>
        <dbReference type="ARBA" id="ARBA00022679"/>
    </source>
</evidence>
<dbReference type="Pfam" id="PF08376">
    <property type="entry name" value="NIT"/>
    <property type="match status" value="1"/>
</dbReference>
<dbReference type="Pfam" id="PF00672">
    <property type="entry name" value="HAMP"/>
    <property type="match status" value="1"/>
</dbReference>
<organism evidence="13 14">
    <name type="scientific">Micromonospora siamensis</name>
    <dbReference type="NCBI Taxonomy" id="299152"/>
    <lineage>
        <taxon>Bacteria</taxon>
        <taxon>Bacillati</taxon>
        <taxon>Actinomycetota</taxon>
        <taxon>Actinomycetes</taxon>
        <taxon>Micromonosporales</taxon>
        <taxon>Micromonosporaceae</taxon>
        <taxon>Micromonospora</taxon>
    </lineage>
</organism>
<dbReference type="InterPro" id="IPR013587">
    <property type="entry name" value="Nitrate/nitrite_sensing"/>
</dbReference>
<dbReference type="GO" id="GO:0000160">
    <property type="term" value="P:phosphorelay signal transduction system"/>
    <property type="evidence" value="ECO:0007669"/>
    <property type="project" value="UniProtKB-KW"/>
</dbReference>
<dbReference type="InterPro" id="IPR050428">
    <property type="entry name" value="TCS_sensor_his_kinase"/>
</dbReference>
<dbReference type="GO" id="GO:0004673">
    <property type="term" value="F:protein histidine kinase activity"/>
    <property type="evidence" value="ECO:0007669"/>
    <property type="project" value="UniProtKB-EC"/>
</dbReference>
<keyword evidence="8 11" id="KW-1133">Transmembrane helix</keyword>
<evidence type="ECO:0000256" key="11">
    <source>
        <dbReference type="SAM" id="Phobius"/>
    </source>
</evidence>
<dbReference type="GO" id="GO:0005886">
    <property type="term" value="C:plasma membrane"/>
    <property type="evidence" value="ECO:0007669"/>
    <property type="project" value="TreeGrafter"/>
</dbReference>
<feature type="compositionally biased region" description="Polar residues" evidence="10">
    <location>
        <begin position="776"/>
        <end position="788"/>
    </location>
</feature>
<feature type="compositionally biased region" description="Polar residues" evidence="10">
    <location>
        <begin position="702"/>
        <end position="712"/>
    </location>
</feature>
<dbReference type="InterPro" id="IPR036890">
    <property type="entry name" value="HATPase_C_sf"/>
</dbReference>
<feature type="compositionally biased region" description="Low complexity" evidence="10">
    <location>
        <begin position="931"/>
        <end position="948"/>
    </location>
</feature>
<name>A0A1C5HC11_9ACTN</name>
<comment type="subcellular location">
    <subcellularLocation>
        <location evidence="2">Membrane</location>
    </subcellularLocation>
</comment>
<feature type="compositionally biased region" description="Polar residues" evidence="10">
    <location>
        <begin position="740"/>
        <end position="759"/>
    </location>
</feature>
<sequence length="1180" mass="124955">MSKRPKTAGSFLSRLRRPAGRLRDMPIWSKLGLIMIVPTIATVVVGTSGLVDHLDTLNNANRAGDLANLVGYSGDLVNSLQDERTAAVLLLGAEKSTQAEEQYRGAYNRVNQRVDQAKTPYSQQRLEIEDLPASFEALLGDIDESLKDLPGIRSQVYNGRIPLTGTVQKYEGLINDLLDLRDSATQLAGDNDLSERMRAAAATARAKEYLSLRRVVVHRALIQKAFTDTLRKDYIATDTGQQQALQSFRAVANDSEMDFFQQNVAGSDQREADNYSGWVDANTTESMVGAPFGPDQWDAAMVANSRLYRTVEAKLDSDVVRDADALRSDVQRQVFLETGLLLSMLLLAILFAYLVARSMARSLRDLRQGALSIAQFGLPQAVARLRDPQLASQHSPAQLANQIAEPLPVRSKDEFGQVTEAFNAVHLEAVRTAAEQAALRSSVATMFVNLARRSQILVDRLIGHLDRLERGEEDPDRLAELFQLDHLATRMRRNDENLLVLAGADSTRVQREPAALIDVLRAAQSEVEHYTRIEFGSIDRDIEVAAHAVNDLVHLVAELFDNATAFSPPDSQVMVEARRIGDRATLYVEDRGIGISAEQLHDLNDRLATPPQVDVAVSRMMGLVVVARLASRHGVKVELRPGVDRGTVAEVGLPGSVLVPRALAGRGQPGALPAGNPAAPQQSGPAPTFGALPALGNLPANPGTSPSGNQLTLGGRPFEPAPRNGTPAAAGPLPAWSDLTGASSTNGSDAFRPRSTNGQPIDPLPHRRSDGDPAVTGQQPTIPRQLPSSPEARPYTPPPVSAPPLPPVSSPPVSGVPTSGQPLPSRPVSGVPTSGLPSPSRPVSAAPEQSQPLPTRPVSAAPAADAPQVGAMPSRPVTGTPATPAPPVWPPVATPERETAAPPVPERLSASLDMTSELPRVSRPETPAPSPAAGRPPVAASPAPAAARPAPPQQGPNRQRYADETMELPIFRELESAWFRTRRPGPDEAAQAAPAAGGNGAPTQQFAAVDATGRVAQNTAPGTTTGNPPMANTPIAGGTPRASGPVNGGARPGLAESLPNRRTATPPPGGWQTAADDGWKAASAASEVPVAETTQKGLPKRKPMAQLVPGAVEKPTTSVQRRTPEAVRGLLSAYHRGVQRGRTHPSDGNSTTPEGTPGGQQSSQSGSGPVAGSGQKEQQR</sequence>
<evidence type="ECO:0000256" key="2">
    <source>
        <dbReference type="ARBA" id="ARBA00004370"/>
    </source>
</evidence>
<evidence type="ECO:0000256" key="4">
    <source>
        <dbReference type="ARBA" id="ARBA00022553"/>
    </source>
</evidence>
<evidence type="ECO:0000256" key="7">
    <source>
        <dbReference type="ARBA" id="ARBA00022777"/>
    </source>
</evidence>
<dbReference type="Gene3D" id="3.30.565.10">
    <property type="entry name" value="Histidine kinase-like ATPase, C-terminal domain"/>
    <property type="match status" value="1"/>
</dbReference>